<reference evidence="3" key="1">
    <citation type="submission" date="2021-03" db="EMBL/GenBank/DDBJ databases">
        <title>Genomic Encyclopedia of Type Strains, Phase IV (KMG-IV): sequencing the most valuable type-strain genomes for metagenomic binning, comparative biology and taxonomic classification.</title>
        <authorList>
            <person name="Goeker M."/>
        </authorList>
    </citation>
    <scope>NUCLEOTIDE SEQUENCE</scope>
    <source>
        <strain evidence="3">DSM 26232</strain>
    </source>
</reference>
<dbReference type="Proteomes" id="UP000823736">
    <property type="component" value="Unassembled WGS sequence"/>
</dbReference>
<dbReference type="EMBL" id="JAGGLC010000003">
    <property type="protein sequence ID" value="MBP1987341.1"/>
    <property type="molecule type" value="Genomic_DNA"/>
</dbReference>
<dbReference type="RefSeq" id="WP_209491596.1">
    <property type="nucleotide sequence ID" value="NZ_JAGGLC010000003.1"/>
</dbReference>
<feature type="transmembrane region" description="Helical" evidence="2">
    <location>
        <begin position="114"/>
        <end position="132"/>
    </location>
</feature>
<comment type="caution">
    <text evidence="3">The sequence shown here is derived from an EMBL/GenBank/DDBJ whole genome shotgun (WGS) entry which is preliminary data.</text>
</comment>
<name>A0A8T4GW39_9EURY</name>
<keyword evidence="2" id="KW-0472">Membrane</keyword>
<keyword evidence="2" id="KW-1133">Transmembrane helix</keyword>
<dbReference type="AlphaFoldDB" id="A0A8T4GW39"/>
<gene>
    <name evidence="3" type="ORF">J2753_001839</name>
</gene>
<evidence type="ECO:0000313" key="3">
    <source>
        <dbReference type="EMBL" id="MBP1987341.1"/>
    </source>
</evidence>
<proteinExistence type="predicted"/>
<organism evidence="3 4">
    <name type="scientific">Halolamina salifodinae</name>
    <dbReference type="NCBI Taxonomy" id="1202767"/>
    <lineage>
        <taxon>Archaea</taxon>
        <taxon>Methanobacteriati</taxon>
        <taxon>Methanobacteriota</taxon>
        <taxon>Stenosarchaea group</taxon>
        <taxon>Halobacteria</taxon>
        <taxon>Halobacteriales</taxon>
        <taxon>Haloferacaceae</taxon>
    </lineage>
</organism>
<feature type="region of interest" description="Disordered" evidence="1">
    <location>
        <begin position="64"/>
        <end position="86"/>
    </location>
</feature>
<evidence type="ECO:0000313" key="4">
    <source>
        <dbReference type="Proteomes" id="UP000823736"/>
    </source>
</evidence>
<evidence type="ECO:0000256" key="1">
    <source>
        <dbReference type="SAM" id="MobiDB-lite"/>
    </source>
</evidence>
<keyword evidence="4" id="KW-1185">Reference proteome</keyword>
<dbReference type="OrthoDB" id="196891at2157"/>
<keyword evidence="2" id="KW-0812">Transmembrane</keyword>
<sequence length="144" mass="15929">MSRSDSAAPSLAVRAVWFLLVGWWATGIWLGVAWFLNVTIVGLPLGIKMINVTPKVLSLKERDLVDSEGRRPSGSRASPDDEEGGAGQQRYGLLVRGIWFVFVGWWASGLWMSVAYAFTVSIVGIPVAVMMYNKLPFVVSLYEY</sequence>
<feature type="transmembrane region" description="Helical" evidence="2">
    <location>
        <begin position="91"/>
        <end position="108"/>
    </location>
</feature>
<accession>A0A8T4GW39</accession>
<protein>
    <submittedName>
        <fullName evidence="3">Uncharacterized membrane protein YccF (DUF307 family)</fullName>
    </submittedName>
</protein>
<evidence type="ECO:0000256" key="2">
    <source>
        <dbReference type="SAM" id="Phobius"/>
    </source>
</evidence>
<feature type="transmembrane region" description="Helical" evidence="2">
    <location>
        <begin position="20"/>
        <end position="45"/>
    </location>
</feature>